<evidence type="ECO:0000259" key="11">
    <source>
        <dbReference type="Pfam" id="PF14360"/>
    </source>
</evidence>
<keyword evidence="3" id="KW-0808">Transferase</keyword>
<dbReference type="Proteomes" id="UP001150569">
    <property type="component" value="Unassembled WGS sequence"/>
</dbReference>
<name>A0A9W8E273_9FUNG</name>
<feature type="transmembrane region" description="Helical" evidence="10">
    <location>
        <begin position="191"/>
        <end position="211"/>
    </location>
</feature>
<sequence>MAPLRAYLDRLLRHLARAPVEISRGEVIRFAAAVAYLLAVVYFMVFMQIFSDRRWKREAPKLEDLTFDYLPYFPDYRIADNLVLASLAFVIVGNMILIQHWRNRVIFLRRLVWMLGTLYFFRGFTLIVTTAPSPLECIPPTAHSTWEMLMLGLKLAATLSRTCSDNIYSGHTVILCSCFLLWRIHTRHRAIIWFSFCHTAAGISMILLSHLHYTIDVLIAIFFTYAMFSLYFYGLERASLYHYGLLPYTDSFTGFASRPSVWRSPGCLPMNDSDNRPAMAKGYTAEDSPCSTAGPSESGFRPSPCTMSPETTLHGNDKTVIQMGGLTPTAADDGPVEFDEKLDQIDTPAGFGPDHLHGPDLDAAQWNHAMFTPRILNNGVPRMVAWMDGLDLRLGRVGPTRRSPRNDRSVDYCRVPSPV</sequence>
<protein>
    <recommendedName>
        <fullName evidence="11">Sphingomyelin synthase-like domain-containing protein</fullName>
    </recommendedName>
</protein>
<comment type="similarity">
    <text evidence="2">Belongs to the sphingomyelin synthase family.</text>
</comment>
<dbReference type="GO" id="GO:0046513">
    <property type="term" value="P:ceramide biosynthetic process"/>
    <property type="evidence" value="ECO:0007669"/>
    <property type="project" value="TreeGrafter"/>
</dbReference>
<dbReference type="EMBL" id="JANBPT010000062">
    <property type="protein sequence ID" value="KAJ1928711.1"/>
    <property type="molecule type" value="Genomic_DNA"/>
</dbReference>
<feature type="transmembrane region" description="Helical" evidence="10">
    <location>
        <begin position="167"/>
        <end position="184"/>
    </location>
</feature>
<feature type="region of interest" description="Disordered" evidence="9">
    <location>
        <begin position="397"/>
        <end position="419"/>
    </location>
</feature>
<organism evidence="12 13">
    <name type="scientific">Tieghemiomyces parasiticus</name>
    <dbReference type="NCBI Taxonomy" id="78921"/>
    <lineage>
        <taxon>Eukaryota</taxon>
        <taxon>Fungi</taxon>
        <taxon>Fungi incertae sedis</taxon>
        <taxon>Zoopagomycota</taxon>
        <taxon>Kickxellomycotina</taxon>
        <taxon>Dimargaritomycetes</taxon>
        <taxon>Dimargaritales</taxon>
        <taxon>Dimargaritaceae</taxon>
        <taxon>Tieghemiomyces</taxon>
    </lineage>
</organism>
<keyword evidence="13" id="KW-1185">Reference proteome</keyword>
<feature type="transmembrane region" description="Helical" evidence="10">
    <location>
        <begin position="27"/>
        <end position="50"/>
    </location>
</feature>
<dbReference type="GO" id="GO:0005789">
    <property type="term" value="C:endoplasmic reticulum membrane"/>
    <property type="evidence" value="ECO:0007669"/>
    <property type="project" value="TreeGrafter"/>
</dbReference>
<accession>A0A9W8E273</accession>
<dbReference type="GO" id="GO:0033188">
    <property type="term" value="F:sphingomyelin synthase activity"/>
    <property type="evidence" value="ECO:0007669"/>
    <property type="project" value="TreeGrafter"/>
</dbReference>
<dbReference type="GO" id="GO:0000139">
    <property type="term" value="C:Golgi membrane"/>
    <property type="evidence" value="ECO:0007669"/>
    <property type="project" value="TreeGrafter"/>
</dbReference>
<dbReference type="PANTHER" id="PTHR21290:SF27">
    <property type="entry name" value="PHOSPHATIDYLCHOLINE:CERAMIDE CHOLINEPHOSPHOTRANSFERASE 1"/>
    <property type="match status" value="1"/>
</dbReference>
<proteinExistence type="inferred from homology"/>
<evidence type="ECO:0000256" key="4">
    <source>
        <dbReference type="ARBA" id="ARBA00022692"/>
    </source>
</evidence>
<dbReference type="GO" id="GO:0006686">
    <property type="term" value="P:sphingomyelin biosynthetic process"/>
    <property type="evidence" value="ECO:0007669"/>
    <property type="project" value="TreeGrafter"/>
</dbReference>
<keyword evidence="8 10" id="KW-0472">Membrane</keyword>
<comment type="subcellular location">
    <subcellularLocation>
        <location evidence="1">Membrane</location>
        <topology evidence="1">Multi-pass membrane protein</topology>
    </subcellularLocation>
</comment>
<evidence type="ECO:0000256" key="5">
    <source>
        <dbReference type="ARBA" id="ARBA00022919"/>
    </source>
</evidence>
<evidence type="ECO:0000256" key="1">
    <source>
        <dbReference type="ARBA" id="ARBA00004141"/>
    </source>
</evidence>
<dbReference type="GO" id="GO:0047493">
    <property type="term" value="F:ceramide cholinephosphotransferase activity"/>
    <property type="evidence" value="ECO:0007669"/>
    <property type="project" value="TreeGrafter"/>
</dbReference>
<evidence type="ECO:0000256" key="3">
    <source>
        <dbReference type="ARBA" id="ARBA00022679"/>
    </source>
</evidence>
<comment type="caution">
    <text evidence="12">The sequence shown here is derived from an EMBL/GenBank/DDBJ whole genome shotgun (WGS) entry which is preliminary data.</text>
</comment>
<reference evidence="12" key="1">
    <citation type="submission" date="2022-07" db="EMBL/GenBank/DDBJ databases">
        <title>Phylogenomic reconstructions and comparative analyses of Kickxellomycotina fungi.</title>
        <authorList>
            <person name="Reynolds N.K."/>
            <person name="Stajich J.E."/>
            <person name="Barry K."/>
            <person name="Grigoriev I.V."/>
            <person name="Crous P."/>
            <person name="Smith M.E."/>
        </authorList>
    </citation>
    <scope>NUCLEOTIDE SEQUENCE</scope>
    <source>
        <strain evidence="12">RSA 861</strain>
    </source>
</reference>
<evidence type="ECO:0000256" key="6">
    <source>
        <dbReference type="ARBA" id="ARBA00022989"/>
    </source>
</evidence>
<evidence type="ECO:0000256" key="2">
    <source>
        <dbReference type="ARBA" id="ARBA00005441"/>
    </source>
</evidence>
<dbReference type="AlphaFoldDB" id="A0A9W8E273"/>
<evidence type="ECO:0000256" key="10">
    <source>
        <dbReference type="SAM" id="Phobius"/>
    </source>
</evidence>
<evidence type="ECO:0000256" key="7">
    <source>
        <dbReference type="ARBA" id="ARBA00023098"/>
    </source>
</evidence>
<evidence type="ECO:0000256" key="9">
    <source>
        <dbReference type="SAM" id="MobiDB-lite"/>
    </source>
</evidence>
<dbReference type="PANTHER" id="PTHR21290">
    <property type="entry name" value="SPHINGOMYELIN SYNTHETASE"/>
    <property type="match status" value="1"/>
</dbReference>
<dbReference type="OrthoDB" id="422827at2759"/>
<feature type="transmembrane region" description="Helical" evidence="10">
    <location>
        <begin position="78"/>
        <end position="99"/>
    </location>
</feature>
<evidence type="ECO:0000256" key="8">
    <source>
        <dbReference type="ARBA" id="ARBA00023136"/>
    </source>
</evidence>
<keyword evidence="5" id="KW-0746">Sphingolipid metabolism</keyword>
<keyword evidence="4 10" id="KW-0812">Transmembrane</keyword>
<keyword evidence="7" id="KW-0443">Lipid metabolism</keyword>
<feature type="transmembrane region" description="Helical" evidence="10">
    <location>
        <begin position="217"/>
        <end position="235"/>
    </location>
</feature>
<dbReference type="Pfam" id="PF14360">
    <property type="entry name" value="PAP2_C"/>
    <property type="match status" value="1"/>
</dbReference>
<feature type="domain" description="Sphingomyelin synthase-like" evidence="11">
    <location>
        <begin position="162"/>
        <end position="231"/>
    </location>
</feature>
<feature type="transmembrane region" description="Helical" evidence="10">
    <location>
        <begin position="111"/>
        <end position="131"/>
    </location>
</feature>
<dbReference type="GO" id="GO:0005886">
    <property type="term" value="C:plasma membrane"/>
    <property type="evidence" value="ECO:0007669"/>
    <property type="project" value="TreeGrafter"/>
</dbReference>
<keyword evidence="6 10" id="KW-1133">Transmembrane helix</keyword>
<dbReference type="InterPro" id="IPR025749">
    <property type="entry name" value="Sphingomyelin_synth-like_dom"/>
</dbReference>
<feature type="region of interest" description="Disordered" evidence="9">
    <location>
        <begin position="278"/>
        <end position="314"/>
    </location>
</feature>
<evidence type="ECO:0000313" key="13">
    <source>
        <dbReference type="Proteomes" id="UP001150569"/>
    </source>
</evidence>
<gene>
    <name evidence="12" type="ORF">IWQ60_001811</name>
</gene>
<dbReference type="InterPro" id="IPR045221">
    <property type="entry name" value="Sphingomyelin_synth-like"/>
</dbReference>
<evidence type="ECO:0000313" key="12">
    <source>
        <dbReference type="EMBL" id="KAJ1928711.1"/>
    </source>
</evidence>
<feature type="compositionally biased region" description="Polar residues" evidence="9">
    <location>
        <begin position="305"/>
        <end position="314"/>
    </location>
</feature>